<proteinExistence type="predicted"/>
<evidence type="ECO:0000313" key="2">
    <source>
        <dbReference type="Proteomes" id="UP000276133"/>
    </source>
</evidence>
<comment type="caution">
    <text evidence="1">The sequence shown here is derived from an EMBL/GenBank/DDBJ whole genome shotgun (WGS) entry which is preliminary data.</text>
</comment>
<protein>
    <submittedName>
        <fullName evidence="1">Uncharacterized protein</fullName>
    </submittedName>
</protein>
<dbReference type="EMBL" id="REGN01013504">
    <property type="protein sequence ID" value="RMZ93858.1"/>
    <property type="molecule type" value="Genomic_DNA"/>
</dbReference>
<reference evidence="1 2" key="1">
    <citation type="journal article" date="2018" name="Sci. Rep.">
        <title>Genomic signatures of local adaptation to the degree of environmental predictability in rotifers.</title>
        <authorList>
            <person name="Franch-Gras L."/>
            <person name="Hahn C."/>
            <person name="Garcia-Roger E.M."/>
            <person name="Carmona M.J."/>
            <person name="Serra M."/>
            <person name="Gomez A."/>
        </authorList>
    </citation>
    <scope>NUCLEOTIDE SEQUENCE [LARGE SCALE GENOMIC DNA]</scope>
    <source>
        <strain evidence="1">HYR1</strain>
    </source>
</reference>
<dbReference type="AlphaFoldDB" id="A0A3M7P459"/>
<evidence type="ECO:0000313" key="1">
    <source>
        <dbReference type="EMBL" id="RMZ93858.1"/>
    </source>
</evidence>
<name>A0A3M7P459_BRAPC</name>
<accession>A0A3M7P459</accession>
<gene>
    <name evidence="1" type="ORF">BpHYR1_002844</name>
</gene>
<organism evidence="1 2">
    <name type="scientific">Brachionus plicatilis</name>
    <name type="common">Marine rotifer</name>
    <name type="synonym">Brachionus muelleri</name>
    <dbReference type="NCBI Taxonomy" id="10195"/>
    <lineage>
        <taxon>Eukaryota</taxon>
        <taxon>Metazoa</taxon>
        <taxon>Spiralia</taxon>
        <taxon>Gnathifera</taxon>
        <taxon>Rotifera</taxon>
        <taxon>Eurotatoria</taxon>
        <taxon>Monogononta</taxon>
        <taxon>Pseudotrocha</taxon>
        <taxon>Ploima</taxon>
        <taxon>Brachionidae</taxon>
        <taxon>Brachionus</taxon>
    </lineage>
</organism>
<keyword evidence="2" id="KW-1185">Reference proteome</keyword>
<sequence length="61" mass="6970">MQHSPLKCVGRSLNNIFAVSRNFACSSKNPFIIFDHMSGNVVLEFQLITINMDVRKNMLKN</sequence>
<dbReference type="Proteomes" id="UP000276133">
    <property type="component" value="Unassembled WGS sequence"/>
</dbReference>